<dbReference type="AlphaFoldDB" id="A0A212LSP4"/>
<accession>A0A212LSP4</accession>
<organism evidence="1">
    <name type="scientific">uncultured Sporomusa sp</name>
    <dbReference type="NCBI Taxonomy" id="307249"/>
    <lineage>
        <taxon>Bacteria</taxon>
        <taxon>Bacillati</taxon>
        <taxon>Bacillota</taxon>
        <taxon>Negativicutes</taxon>
        <taxon>Selenomonadales</taxon>
        <taxon>Sporomusaceae</taxon>
        <taxon>Sporomusa</taxon>
        <taxon>environmental samples</taxon>
    </lineage>
</organism>
<dbReference type="RefSeq" id="WP_075754762.1">
    <property type="nucleotide sequence ID" value="NZ_LT608335.1"/>
</dbReference>
<proteinExistence type="predicted"/>
<reference evidence="1" key="1">
    <citation type="submission" date="2016-08" db="EMBL/GenBank/DDBJ databases">
        <authorList>
            <person name="Seilhamer J.J."/>
        </authorList>
    </citation>
    <scope>NUCLEOTIDE SEQUENCE</scope>
    <source>
        <strain evidence="1">86</strain>
    </source>
</reference>
<dbReference type="EMBL" id="FMJE01000003">
    <property type="protein sequence ID" value="SCM80625.1"/>
    <property type="molecule type" value="Genomic_DNA"/>
</dbReference>
<name>A0A212LSP4_9FIRM</name>
<evidence type="ECO:0000313" key="1">
    <source>
        <dbReference type="EMBL" id="SCM80625.1"/>
    </source>
</evidence>
<protein>
    <submittedName>
        <fullName evidence="1">Uncharacterized protein</fullName>
    </submittedName>
</protein>
<gene>
    <name evidence="1" type="ORF">KL86SPO_30803</name>
</gene>
<sequence>MRRETFIRILTAIKLVSNNITVVENFNNKALVIVRVPKIAGDSPKQLRSLRKILSHCSYFSVQPEAGELAVTMEFNWE</sequence>